<sequence>MSSYIITDDAKGNSSPSCLKEASSWCLSPHPAEQFTLQSEASVHAIKQSRCDVLLELHWDRVGIVRRRFEVNLHFNGERREVRYSEVVKYPIYLSTHC</sequence>
<evidence type="ECO:0000313" key="2">
    <source>
        <dbReference type="Proteomes" id="UP000807159"/>
    </source>
</evidence>
<name>A0A8T2WG20_POPDE</name>
<reference evidence="1" key="1">
    <citation type="journal article" date="2021" name="J. Hered.">
        <title>Genome Assembly of Salicaceae Populus deltoides (Eastern Cottonwood) I-69 Based on Nanopore Sequencing and Hi-C Technologies.</title>
        <authorList>
            <person name="Bai S."/>
            <person name="Wu H."/>
            <person name="Zhang J."/>
            <person name="Pan Z."/>
            <person name="Zhao W."/>
            <person name="Li Z."/>
            <person name="Tong C."/>
        </authorList>
    </citation>
    <scope>NUCLEOTIDE SEQUENCE</scope>
    <source>
        <tissue evidence="1">Leaf</tissue>
    </source>
</reference>
<keyword evidence="2" id="KW-1185">Reference proteome</keyword>
<organism evidence="1 2">
    <name type="scientific">Populus deltoides</name>
    <name type="common">Eastern poplar</name>
    <name type="synonym">Eastern cottonwood</name>
    <dbReference type="NCBI Taxonomy" id="3696"/>
    <lineage>
        <taxon>Eukaryota</taxon>
        <taxon>Viridiplantae</taxon>
        <taxon>Streptophyta</taxon>
        <taxon>Embryophyta</taxon>
        <taxon>Tracheophyta</taxon>
        <taxon>Spermatophyta</taxon>
        <taxon>Magnoliopsida</taxon>
        <taxon>eudicotyledons</taxon>
        <taxon>Gunneridae</taxon>
        <taxon>Pentapetalae</taxon>
        <taxon>rosids</taxon>
        <taxon>fabids</taxon>
        <taxon>Malpighiales</taxon>
        <taxon>Salicaceae</taxon>
        <taxon>Saliceae</taxon>
        <taxon>Populus</taxon>
    </lineage>
</organism>
<dbReference type="AlphaFoldDB" id="A0A8T2WG20"/>
<dbReference type="Proteomes" id="UP000807159">
    <property type="component" value="Chromosome 19"/>
</dbReference>
<dbReference type="EMBL" id="JACEGQ020000019">
    <property type="protein sequence ID" value="KAH8480385.1"/>
    <property type="molecule type" value="Genomic_DNA"/>
</dbReference>
<accession>A0A8T2WG20</accession>
<proteinExistence type="predicted"/>
<protein>
    <submittedName>
        <fullName evidence="1">Uncharacterized protein</fullName>
    </submittedName>
</protein>
<comment type="caution">
    <text evidence="1">The sequence shown here is derived from an EMBL/GenBank/DDBJ whole genome shotgun (WGS) entry which is preliminary data.</text>
</comment>
<gene>
    <name evidence="1" type="ORF">H0E87_030591</name>
</gene>
<evidence type="ECO:0000313" key="1">
    <source>
        <dbReference type="EMBL" id="KAH8480385.1"/>
    </source>
</evidence>